<keyword evidence="4" id="KW-0862">Zinc</keyword>
<dbReference type="CDD" id="cd07729">
    <property type="entry name" value="AHL_lactonase_MBL-fold"/>
    <property type="match status" value="1"/>
</dbReference>
<feature type="chain" id="PRO_5020763739" evidence="5">
    <location>
        <begin position="25"/>
        <end position="286"/>
    </location>
</feature>
<keyword evidence="5" id="KW-0732">Signal</keyword>
<dbReference type="Gene3D" id="3.60.15.10">
    <property type="entry name" value="Ribonuclease Z/Hydroxyacylglutathione hydrolase-like"/>
    <property type="match status" value="1"/>
</dbReference>
<comment type="similarity">
    <text evidence="1">Belongs to the metallo-beta-lactamase superfamily.</text>
</comment>
<comment type="caution">
    <text evidence="7">The sequence shown here is derived from an EMBL/GenBank/DDBJ whole genome shotgun (WGS) entry which is preliminary data.</text>
</comment>
<reference evidence="7 8" key="1">
    <citation type="submission" date="2019-03" db="EMBL/GenBank/DDBJ databases">
        <title>Genomic Encyclopedia of Type Strains, Phase IV (KMG-IV): sequencing the most valuable type-strain genomes for metagenomic binning, comparative biology and taxonomic classification.</title>
        <authorList>
            <person name="Goeker M."/>
        </authorList>
    </citation>
    <scope>NUCLEOTIDE SEQUENCE [LARGE SCALE GENOMIC DNA]</scope>
    <source>
        <strain evidence="7 8">DSM 100309</strain>
    </source>
</reference>
<dbReference type="SMART" id="SM00849">
    <property type="entry name" value="Lactamase_B"/>
    <property type="match status" value="1"/>
</dbReference>
<organism evidence="7 8">
    <name type="scientific">Sulfurirhabdus autotrophica</name>
    <dbReference type="NCBI Taxonomy" id="1706046"/>
    <lineage>
        <taxon>Bacteria</taxon>
        <taxon>Pseudomonadati</taxon>
        <taxon>Pseudomonadota</taxon>
        <taxon>Betaproteobacteria</taxon>
        <taxon>Nitrosomonadales</taxon>
        <taxon>Sulfuricellaceae</taxon>
        <taxon>Sulfurirhabdus</taxon>
    </lineage>
</organism>
<dbReference type="PANTHER" id="PTHR42978">
    <property type="entry name" value="QUORUM-QUENCHING LACTONASE YTNP-RELATED-RELATED"/>
    <property type="match status" value="1"/>
</dbReference>
<dbReference type="Proteomes" id="UP000295367">
    <property type="component" value="Unassembled WGS sequence"/>
</dbReference>
<dbReference type="InterPro" id="IPR036866">
    <property type="entry name" value="RibonucZ/Hydroxyglut_hydro"/>
</dbReference>
<keyword evidence="3" id="KW-0378">Hydrolase</keyword>
<gene>
    <name evidence="7" type="ORF">EDC63_10863</name>
</gene>
<keyword evidence="2" id="KW-0479">Metal-binding</keyword>
<protein>
    <submittedName>
        <fullName evidence="7">Metallo-beta-lactamase superfamily protein</fullName>
    </submittedName>
</protein>
<feature type="domain" description="Metallo-beta-lactamase" evidence="6">
    <location>
        <begin position="65"/>
        <end position="270"/>
    </location>
</feature>
<dbReference type="PANTHER" id="PTHR42978:SF3">
    <property type="entry name" value="BLR3078 PROTEIN"/>
    <property type="match status" value="1"/>
</dbReference>
<accession>A0A4R3Y169</accession>
<feature type="signal peptide" evidence="5">
    <location>
        <begin position="1"/>
        <end position="24"/>
    </location>
</feature>
<name>A0A4R3Y169_9PROT</name>
<dbReference type="AlphaFoldDB" id="A0A4R3Y169"/>
<dbReference type="SUPFAM" id="SSF56281">
    <property type="entry name" value="Metallo-hydrolase/oxidoreductase"/>
    <property type="match status" value="1"/>
</dbReference>
<sequence length="286" mass="31755">MQNHGNLFRIFLTTILVLALSACATERTAPPSGLHLYVFNCGTIDVLDLSVFQPGIGKGDHKKLTDSCYLVVHPKGTLMWDAGLPDALAQTPEGKTMMDTFVIKMPKTLASQLKEIGYAPESIKNLGISHMHFDHVGNADLFPHATLLMQKEEYDAAFGPEPAKYGFDPATYSTMHSNPVKTLEGDYDVFGDGAVVIKRMLGHTPGHQALYVKLPKTGNILLSGDLVHYTDNWVNKRVPSFNFDKEQSIKTMEETEQFLKANHAVLWIQHDLEQNAGIKHAPAYYD</sequence>
<evidence type="ECO:0000256" key="2">
    <source>
        <dbReference type="ARBA" id="ARBA00022723"/>
    </source>
</evidence>
<evidence type="ECO:0000256" key="5">
    <source>
        <dbReference type="SAM" id="SignalP"/>
    </source>
</evidence>
<dbReference type="EMBL" id="SMCO01000008">
    <property type="protein sequence ID" value="TCV85855.1"/>
    <property type="molecule type" value="Genomic_DNA"/>
</dbReference>
<dbReference type="GO" id="GO:0046872">
    <property type="term" value="F:metal ion binding"/>
    <property type="evidence" value="ECO:0007669"/>
    <property type="project" value="UniProtKB-KW"/>
</dbReference>
<dbReference type="InterPro" id="IPR001279">
    <property type="entry name" value="Metallo-B-lactamas"/>
</dbReference>
<evidence type="ECO:0000313" key="8">
    <source>
        <dbReference type="Proteomes" id="UP000295367"/>
    </source>
</evidence>
<evidence type="ECO:0000256" key="3">
    <source>
        <dbReference type="ARBA" id="ARBA00022801"/>
    </source>
</evidence>
<proteinExistence type="inferred from homology"/>
<evidence type="ECO:0000259" key="6">
    <source>
        <dbReference type="SMART" id="SM00849"/>
    </source>
</evidence>
<dbReference type="InterPro" id="IPR051013">
    <property type="entry name" value="MBL_superfamily_lactonases"/>
</dbReference>
<evidence type="ECO:0000256" key="4">
    <source>
        <dbReference type="ARBA" id="ARBA00022833"/>
    </source>
</evidence>
<evidence type="ECO:0000313" key="7">
    <source>
        <dbReference type="EMBL" id="TCV85855.1"/>
    </source>
</evidence>
<dbReference type="GO" id="GO:0016787">
    <property type="term" value="F:hydrolase activity"/>
    <property type="evidence" value="ECO:0007669"/>
    <property type="project" value="UniProtKB-KW"/>
</dbReference>
<dbReference type="Pfam" id="PF00753">
    <property type="entry name" value="Lactamase_B"/>
    <property type="match status" value="1"/>
</dbReference>
<keyword evidence="8" id="KW-1185">Reference proteome</keyword>
<evidence type="ECO:0000256" key="1">
    <source>
        <dbReference type="ARBA" id="ARBA00007749"/>
    </source>
</evidence>